<accession>A0ACC1R5Q2</accession>
<gene>
    <name evidence="1" type="ORF">NLG97_g1417</name>
</gene>
<reference evidence="1" key="1">
    <citation type="submission" date="2022-07" db="EMBL/GenBank/DDBJ databases">
        <title>Genome Sequence of Lecanicillium saksenae.</title>
        <authorList>
            <person name="Buettner E."/>
        </authorList>
    </citation>
    <scope>NUCLEOTIDE SEQUENCE</scope>
    <source>
        <strain evidence="1">VT-O1</strain>
    </source>
</reference>
<evidence type="ECO:0000313" key="1">
    <source>
        <dbReference type="EMBL" id="KAJ3498057.1"/>
    </source>
</evidence>
<keyword evidence="2" id="KW-1185">Reference proteome</keyword>
<dbReference type="EMBL" id="JANAKD010000074">
    <property type="protein sequence ID" value="KAJ3498057.1"/>
    <property type="molecule type" value="Genomic_DNA"/>
</dbReference>
<sequence>MVQNDITEEKQNSFDSSFKVGSFVRSLTPPPAYQTTPAPRAHGDGPDATGQSENTEGEAENYSFMTAAIRPFLAALNASTLGPRSLYPEGSADFKILALEGLDEPQMQILKRTPAVAQNLEPHRLMIALMLSLMMATYGWKIGSYSGLKCCVFLLFLVYFRLRSIHNTPN</sequence>
<proteinExistence type="predicted"/>
<dbReference type="Proteomes" id="UP001148737">
    <property type="component" value="Unassembled WGS sequence"/>
</dbReference>
<evidence type="ECO:0000313" key="2">
    <source>
        <dbReference type="Proteomes" id="UP001148737"/>
    </source>
</evidence>
<protein>
    <submittedName>
        <fullName evidence="1">Uncharacterized protein</fullName>
    </submittedName>
</protein>
<organism evidence="1 2">
    <name type="scientific">Lecanicillium saksenae</name>
    <dbReference type="NCBI Taxonomy" id="468837"/>
    <lineage>
        <taxon>Eukaryota</taxon>
        <taxon>Fungi</taxon>
        <taxon>Dikarya</taxon>
        <taxon>Ascomycota</taxon>
        <taxon>Pezizomycotina</taxon>
        <taxon>Sordariomycetes</taxon>
        <taxon>Hypocreomycetidae</taxon>
        <taxon>Hypocreales</taxon>
        <taxon>Cordycipitaceae</taxon>
        <taxon>Lecanicillium</taxon>
    </lineage>
</organism>
<name>A0ACC1R5Q2_9HYPO</name>
<comment type="caution">
    <text evidence="1">The sequence shown here is derived from an EMBL/GenBank/DDBJ whole genome shotgun (WGS) entry which is preliminary data.</text>
</comment>